<sequence>MTDQSWTLSRKIGFRFSFIFILSFILFKNNGAFSLLGYLTQFLTTPMRQLCHWFAIHILNYQYDYAVYTNGSGDTSYDWVSLAVFLVVAVLGTLVWSVLDRDRKSYNTCYYWLTAITRYYIAFMLINYGVVKLTHSQMPPPGLGRLMQPLGEFSPMGLAWTYFGYSKGYNIFVGIVEVLAGLLLFRRTMVLGALITTAVSINIMATNYFFDVPVKILSTALFLLSLYLLLPYIRTLFNLLVRGRLGQLQLLERPIYTRSWKNKLMIGLKVMILLVFVAQQVTGLLNRHKLIDHYFKKSAFYGIYRIDDDNTERKSIPKDWMFIVFEYEGYESVRDKYYKKIAITPTIDVGNKTISLNNYTFDYSVDDNGDVFLKKVFDSRTEVIKLVKQKPEDFELRKRGFNWIQEYPYNR</sequence>
<evidence type="ECO:0000313" key="2">
    <source>
        <dbReference type="EMBL" id="MBL1411311.1"/>
    </source>
</evidence>
<feature type="transmembrane region" description="Helical" evidence="1">
    <location>
        <begin position="262"/>
        <end position="281"/>
    </location>
</feature>
<feature type="transmembrane region" description="Helical" evidence="1">
    <location>
        <begin position="190"/>
        <end position="210"/>
    </location>
</feature>
<comment type="caution">
    <text evidence="2">The sequence shown here is derived from an EMBL/GenBank/DDBJ whole genome shotgun (WGS) entry which is preliminary data.</text>
</comment>
<feature type="transmembrane region" description="Helical" evidence="1">
    <location>
        <begin position="168"/>
        <end position="185"/>
    </location>
</feature>
<dbReference type="RefSeq" id="WP_202105037.1">
    <property type="nucleotide sequence ID" value="NZ_JAERTY010000015.1"/>
</dbReference>
<dbReference type="Proteomes" id="UP000625283">
    <property type="component" value="Unassembled WGS sequence"/>
</dbReference>
<keyword evidence="1" id="KW-0472">Membrane</keyword>
<proteinExistence type="predicted"/>
<protein>
    <submittedName>
        <fullName evidence="2">DoxX family protein</fullName>
    </submittedName>
</protein>
<name>A0ABS1RBT6_9SPHI</name>
<accession>A0ABS1RBT6</accession>
<organism evidence="2 3">
    <name type="scientific">Sphingobacterium faecale</name>
    <dbReference type="NCBI Taxonomy" id="2803775"/>
    <lineage>
        <taxon>Bacteria</taxon>
        <taxon>Pseudomonadati</taxon>
        <taxon>Bacteroidota</taxon>
        <taxon>Sphingobacteriia</taxon>
        <taxon>Sphingobacteriales</taxon>
        <taxon>Sphingobacteriaceae</taxon>
        <taxon>Sphingobacterium</taxon>
    </lineage>
</organism>
<feature type="transmembrane region" description="Helical" evidence="1">
    <location>
        <begin position="79"/>
        <end position="99"/>
    </location>
</feature>
<keyword evidence="1" id="KW-1133">Transmembrane helix</keyword>
<feature type="transmembrane region" description="Helical" evidence="1">
    <location>
        <begin position="216"/>
        <end position="241"/>
    </location>
</feature>
<feature type="transmembrane region" description="Helical" evidence="1">
    <location>
        <begin position="111"/>
        <end position="131"/>
    </location>
</feature>
<keyword evidence="3" id="KW-1185">Reference proteome</keyword>
<dbReference type="EMBL" id="JAERTY010000015">
    <property type="protein sequence ID" value="MBL1411311.1"/>
    <property type="molecule type" value="Genomic_DNA"/>
</dbReference>
<feature type="transmembrane region" description="Helical" evidence="1">
    <location>
        <begin position="12"/>
        <end position="39"/>
    </location>
</feature>
<evidence type="ECO:0000313" key="3">
    <source>
        <dbReference type="Proteomes" id="UP000625283"/>
    </source>
</evidence>
<evidence type="ECO:0000256" key="1">
    <source>
        <dbReference type="SAM" id="Phobius"/>
    </source>
</evidence>
<reference evidence="2 3" key="1">
    <citation type="submission" date="2021-01" db="EMBL/GenBank/DDBJ databases">
        <title>C459-1 draft genome sequence.</title>
        <authorList>
            <person name="Zhang X.-F."/>
        </authorList>
    </citation>
    <scope>NUCLEOTIDE SEQUENCE [LARGE SCALE GENOMIC DNA]</scope>
    <source>
        <strain evidence="3">C459-1</strain>
    </source>
</reference>
<gene>
    <name evidence="2" type="ORF">JKG61_21315</name>
</gene>
<keyword evidence="1" id="KW-0812">Transmembrane</keyword>